<dbReference type="RefSeq" id="WP_034318281.1">
    <property type="nucleotide sequence ID" value="NZ_BAAFHN010000022.1"/>
</dbReference>
<evidence type="ECO:0000313" key="3">
    <source>
        <dbReference type="Proteomes" id="UP000029861"/>
    </source>
</evidence>
<organism evidence="2 3">
    <name type="scientific">Helicobacter trogontum</name>
    <dbReference type="NCBI Taxonomy" id="50960"/>
    <lineage>
        <taxon>Bacteria</taxon>
        <taxon>Pseudomonadati</taxon>
        <taxon>Campylobacterota</taxon>
        <taxon>Epsilonproteobacteria</taxon>
        <taxon>Campylobacterales</taxon>
        <taxon>Helicobacteraceae</taxon>
        <taxon>Helicobacter</taxon>
    </lineage>
</organism>
<name>A0A4U8TII1_9HELI</name>
<accession>A0A4U8TII1</accession>
<dbReference type="AlphaFoldDB" id="A0A4U8TII1"/>
<comment type="caution">
    <text evidence="2">The sequence shown here is derived from an EMBL/GenBank/DDBJ whole genome shotgun (WGS) entry which is preliminary data.</text>
</comment>
<sequence length="78" mass="8911">MATWLIELSKIAMMTIKQVPWGKVVETVIKYAPKVIGLIKEAKDLFSNNKADIDNVAKETYKKGAQTRREHECNPCFK</sequence>
<reference evidence="1 4" key="3">
    <citation type="submission" date="2024-06" db="EMBL/GenBank/DDBJ databases">
        <title>Draft genome sequence of Helicobacter trogontum NHP16-4001.</title>
        <authorList>
            <person name="Rimbara E."/>
            <person name="Suzuki M."/>
        </authorList>
    </citation>
    <scope>NUCLEOTIDE SEQUENCE [LARGE SCALE GENOMIC DNA]</scope>
    <source>
        <strain evidence="1 4">NHP16-4001</strain>
    </source>
</reference>
<gene>
    <name evidence="2" type="ORF">LS80_004510</name>
    <name evidence="1" type="ORF">NHP164001_10730</name>
</gene>
<dbReference type="EMBL" id="JRPK02000010">
    <property type="protein sequence ID" value="TLD98567.1"/>
    <property type="molecule type" value="Genomic_DNA"/>
</dbReference>
<proteinExistence type="predicted"/>
<reference evidence="2 3" key="1">
    <citation type="journal article" date="2014" name="Genome Announc.">
        <title>Draft genome sequences of eight enterohepatic helicobacter species isolated from both laboratory and wild rodents.</title>
        <authorList>
            <person name="Sheh A."/>
            <person name="Shen Z."/>
            <person name="Fox J.G."/>
        </authorList>
    </citation>
    <scope>NUCLEOTIDE SEQUENCE [LARGE SCALE GENOMIC DNA]</scope>
    <source>
        <strain evidence="2 3">ATCC 49310</strain>
    </source>
</reference>
<evidence type="ECO:0000313" key="2">
    <source>
        <dbReference type="EMBL" id="TLD98567.1"/>
    </source>
</evidence>
<dbReference type="Proteomes" id="UP001562457">
    <property type="component" value="Unassembled WGS sequence"/>
</dbReference>
<evidence type="ECO:0000313" key="4">
    <source>
        <dbReference type="Proteomes" id="UP001562457"/>
    </source>
</evidence>
<evidence type="ECO:0000313" key="1">
    <source>
        <dbReference type="EMBL" id="GAB0173057.1"/>
    </source>
</evidence>
<reference evidence="2" key="2">
    <citation type="submission" date="2018-04" db="EMBL/GenBank/DDBJ databases">
        <authorList>
            <person name="Sheh A."/>
            <person name="Shen Z."/>
            <person name="Mannion A.J."/>
            <person name="Fox J.G."/>
        </authorList>
    </citation>
    <scope>NUCLEOTIDE SEQUENCE</scope>
    <source>
        <strain evidence="2">ATCC 49310</strain>
    </source>
</reference>
<protein>
    <submittedName>
        <fullName evidence="2">Uncharacterized protein</fullName>
    </submittedName>
</protein>
<keyword evidence="4" id="KW-1185">Reference proteome</keyword>
<dbReference type="EMBL" id="BAAFHN010000022">
    <property type="protein sequence ID" value="GAB0173057.1"/>
    <property type="molecule type" value="Genomic_DNA"/>
</dbReference>
<dbReference type="Proteomes" id="UP000029861">
    <property type="component" value="Unassembled WGS sequence"/>
</dbReference>